<dbReference type="PANTHER" id="PTHR33437:SF2">
    <property type="entry name" value="OS06G0361200 PROTEIN"/>
    <property type="match status" value="1"/>
</dbReference>
<dbReference type="EMBL" id="SSTE01013183">
    <property type="protein sequence ID" value="KAA0047542.1"/>
    <property type="molecule type" value="Genomic_DNA"/>
</dbReference>
<gene>
    <name evidence="3" type="ORF">E5676_scaffold157G00650</name>
    <name evidence="2" type="ORF">E6C27_scaffold2963G00190</name>
</gene>
<evidence type="ECO:0000313" key="2">
    <source>
        <dbReference type="EMBL" id="KAA0047542.1"/>
    </source>
</evidence>
<feature type="region of interest" description="Disordered" evidence="1">
    <location>
        <begin position="412"/>
        <end position="435"/>
    </location>
</feature>
<evidence type="ECO:0000313" key="4">
    <source>
        <dbReference type="Proteomes" id="UP000321393"/>
    </source>
</evidence>
<feature type="compositionally biased region" description="Basic and acidic residues" evidence="1">
    <location>
        <begin position="417"/>
        <end position="435"/>
    </location>
</feature>
<accession>A0A5A7TVR2</accession>
<dbReference type="PANTHER" id="PTHR33437">
    <property type="entry name" value="OS06G0361200 PROTEIN"/>
    <property type="match status" value="1"/>
</dbReference>
<sequence length="435" mass="49805">MLMKAVEERDLEIALLKNHIESRDAVESSHTHTIKNANKGKAIMQESQPQNSTSIASLSVQQLQEMIANSIKTQYGGPAQTFSLYSKPYTKRIDNMRMHMDTSHPSFNSSMEMAIQNNMLLISSKLVKLLLERDFLNRFYSTLRIVSMTELTATKQRKGEPVVDYINHWRALSLDCKYRLTELSAVEMCTQGMHWGLLYILQGIKPRTFEELATRAHDMELSIANRENNDLLVPEVRKEKKEVKSTRKVLKGATKEAMFVSTTPLKLVSKEKKMEKRQDEGEKRRPTLKERQEKVYPFPDSDLPDMLDQLLEKQLIQLPECKRPAEMGRVNDPNYCKYHRVISHPAEKCFVLKELILKLALDKKIELELDDVAQTNHAAVIIQSDSRLSAIGSLIQFGSLEPVVIYSSPEGLQNNDFRADGPKEEEKQVDNVEEG</sequence>
<evidence type="ECO:0000256" key="1">
    <source>
        <dbReference type="SAM" id="MobiDB-lite"/>
    </source>
</evidence>
<evidence type="ECO:0000313" key="5">
    <source>
        <dbReference type="Proteomes" id="UP000321947"/>
    </source>
</evidence>
<name>A0A5A7TVR2_CUCMM</name>
<dbReference type="Proteomes" id="UP000321947">
    <property type="component" value="Unassembled WGS sequence"/>
</dbReference>
<organism evidence="2 4">
    <name type="scientific">Cucumis melo var. makuwa</name>
    <name type="common">Oriental melon</name>
    <dbReference type="NCBI Taxonomy" id="1194695"/>
    <lineage>
        <taxon>Eukaryota</taxon>
        <taxon>Viridiplantae</taxon>
        <taxon>Streptophyta</taxon>
        <taxon>Embryophyta</taxon>
        <taxon>Tracheophyta</taxon>
        <taxon>Spermatophyta</taxon>
        <taxon>Magnoliopsida</taxon>
        <taxon>eudicotyledons</taxon>
        <taxon>Gunneridae</taxon>
        <taxon>Pentapetalae</taxon>
        <taxon>rosids</taxon>
        <taxon>fabids</taxon>
        <taxon>Cucurbitales</taxon>
        <taxon>Cucurbitaceae</taxon>
        <taxon>Benincaseae</taxon>
        <taxon>Cucumis</taxon>
    </lineage>
</organism>
<reference evidence="4 5" key="1">
    <citation type="submission" date="2019-08" db="EMBL/GenBank/DDBJ databases">
        <title>Draft genome sequences of two oriental melons (Cucumis melo L. var makuwa).</title>
        <authorList>
            <person name="Kwon S.-Y."/>
        </authorList>
    </citation>
    <scope>NUCLEOTIDE SEQUENCE [LARGE SCALE GENOMIC DNA]</scope>
    <source>
        <strain evidence="5">cv. Chang Bougi</strain>
        <strain evidence="4">cv. SW 3</strain>
        <tissue evidence="2">Leaf</tissue>
    </source>
</reference>
<dbReference type="AlphaFoldDB" id="A0A5A7TVR2"/>
<evidence type="ECO:0000313" key="3">
    <source>
        <dbReference type="EMBL" id="TYK06281.1"/>
    </source>
</evidence>
<feature type="region of interest" description="Disordered" evidence="1">
    <location>
        <begin position="270"/>
        <end position="292"/>
    </location>
</feature>
<dbReference type="OrthoDB" id="1740536at2759"/>
<proteinExistence type="predicted"/>
<dbReference type="Proteomes" id="UP000321393">
    <property type="component" value="Unassembled WGS sequence"/>
</dbReference>
<dbReference type="EMBL" id="SSTD01013559">
    <property type="protein sequence ID" value="TYK06281.1"/>
    <property type="molecule type" value="Genomic_DNA"/>
</dbReference>
<comment type="caution">
    <text evidence="2">The sequence shown here is derived from an EMBL/GenBank/DDBJ whole genome shotgun (WGS) entry which is preliminary data.</text>
</comment>
<protein>
    <submittedName>
        <fullName evidence="2">Ty3-gypsy retrotransposon protein</fullName>
    </submittedName>
</protein>